<dbReference type="PROSITE" id="PS50263">
    <property type="entry name" value="CN_HYDROLASE"/>
    <property type="match status" value="1"/>
</dbReference>
<proteinExistence type="predicted"/>
<dbReference type="GO" id="GO:0016811">
    <property type="term" value="F:hydrolase activity, acting on carbon-nitrogen (but not peptide) bonds, in linear amides"/>
    <property type="evidence" value="ECO:0007669"/>
    <property type="project" value="UniProtKB-ARBA"/>
</dbReference>
<accession>A0A7G6E6B2</accession>
<dbReference type="PANTHER" id="PTHR43674">
    <property type="entry name" value="NITRILASE C965.09-RELATED"/>
    <property type="match status" value="1"/>
</dbReference>
<evidence type="ECO:0000313" key="3">
    <source>
        <dbReference type="EMBL" id="QNB47616.1"/>
    </source>
</evidence>
<dbReference type="Proteomes" id="UP000515847">
    <property type="component" value="Chromosome"/>
</dbReference>
<dbReference type="OrthoDB" id="9811121at2"/>
<dbReference type="EMBL" id="CP045798">
    <property type="protein sequence ID" value="QNB47616.1"/>
    <property type="molecule type" value="Genomic_DNA"/>
</dbReference>
<dbReference type="RefSeq" id="WP_051965677.1">
    <property type="nucleotide sequence ID" value="NZ_CP045798.1"/>
</dbReference>
<dbReference type="InterPro" id="IPR050345">
    <property type="entry name" value="Aliph_Amidase/BUP"/>
</dbReference>
<reference evidence="3 4" key="1">
    <citation type="journal article" date="2019" name="Front. Microbiol.">
        <title>Thermoanaerosceptrum fracticalcis gen. nov. sp. nov., a Novel Fumarate-Fermenting Microorganism From a Deep Fractured Carbonate Aquifer of the US Great Basin.</title>
        <authorList>
            <person name="Hamilton-Brehm S.D."/>
            <person name="Stewart L.E."/>
            <person name="Zavarin M."/>
            <person name="Caldwell M."/>
            <person name="Lawson P.A."/>
            <person name="Onstott T.C."/>
            <person name="Grzymski J."/>
            <person name="Neveux I."/>
            <person name="Lollar B.S."/>
            <person name="Russell C.E."/>
            <person name="Moser D.P."/>
        </authorList>
    </citation>
    <scope>NUCLEOTIDE SEQUENCE [LARGE SCALE GENOMIC DNA]</scope>
    <source>
        <strain evidence="3 4">DRI-13</strain>
    </source>
</reference>
<evidence type="ECO:0000259" key="2">
    <source>
        <dbReference type="PROSITE" id="PS50263"/>
    </source>
</evidence>
<feature type="domain" description="CN hydrolase" evidence="2">
    <location>
        <begin position="5"/>
        <end position="251"/>
    </location>
</feature>
<dbReference type="AlphaFoldDB" id="A0A7G6E6B2"/>
<name>A0A7G6E6B2_THEFR</name>
<dbReference type="CDD" id="cd07197">
    <property type="entry name" value="nitrilase"/>
    <property type="match status" value="1"/>
</dbReference>
<evidence type="ECO:0000313" key="4">
    <source>
        <dbReference type="Proteomes" id="UP000515847"/>
    </source>
</evidence>
<gene>
    <name evidence="3" type="ORF">BR63_15845</name>
</gene>
<dbReference type="KEGG" id="tfr:BR63_15845"/>
<keyword evidence="3" id="KW-0012">Acyltransferase</keyword>
<sequence length="281" mass="31677">MARRVTVAAVQMSPTIGAVETNISRGLAYVDEAVAKGAHIVCFPELFNTGYFCHYSHLDQRYFELAETIPGPTTEKFAHKSKEYGIYIITPIFEKAKAGYYYNSSALIGPEGEIIGRFRKAHMPWSGTGWEKYYFRPGYYFPVFKTNLAKIGIMICYDRFFPESARLLALQGAEIIFNPAGAPLALGDSWEYVLRTRANENQLFVVGVGLTGKTDEEHYEVTGRSVIINPKGEILAQMGREEGVLVTTIDLDEIDSARTVRFNHRDRRPEIYSLLTDTSQD</sequence>
<keyword evidence="4" id="KW-1185">Reference proteome</keyword>
<dbReference type="Gene3D" id="3.60.110.10">
    <property type="entry name" value="Carbon-nitrogen hydrolase"/>
    <property type="match status" value="1"/>
</dbReference>
<keyword evidence="1" id="KW-0378">Hydrolase</keyword>
<dbReference type="Pfam" id="PF00795">
    <property type="entry name" value="CN_hydrolase"/>
    <property type="match status" value="1"/>
</dbReference>
<dbReference type="SUPFAM" id="SSF56317">
    <property type="entry name" value="Carbon-nitrogen hydrolase"/>
    <property type="match status" value="1"/>
</dbReference>
<dbReference type="InterPro" id="IPR003010">
    <property type="entry name" value="C-N_Hydrolase"/>
</dbReference>
<keyword evidence="3" id="KW-0808">Transferase</keyword>
<evidence type="ECO:0000256" key="1">
    <source>
        <dbReference type="ARBA" id="ARBA00022801"/>
    </source>
</evidence>
<dbReference type="PANTHER" id="PTHR43674:SF2">
    <property type="entry name" value="BETA-UREIDOPROPIONASE"/>
    <property type="match status" value="1"/>
</dbReference>
<organism evidence="3 4">
    <name type="scientific">Thermanaerosceptrum fracticalcis</name>
    <dbReference type="NCBI Taxonomy" id="1712410"/>
    <lineage>
        <taxon>Bacteria</taxon>
        <taxon>Bacillati</taxon>
        <taxon>Bacillota</taxon>
        <taxon>Clostridia</taxon>
        <taxon>Eubacteriales</taxon>
        <taxon>Peptococcaceae</taxon>
        <taxon>Thermanaerosceptrum</taxon>
    </lineage>
</organism>
<dbReference type="GO" id="GO:0016746">
    <property type="term" value="F:acyltransferase activity"/>
    <property type="evidence" value="ECO:0007669"/>
    <property type="project" value="UniProtKB-KW"/>
</dbReference>
<protein>
    <submittedName>
        <fullName evidence="3">Acyltransferase</fullName>
    </submittedName>
</protein>
<dbReference type="InterPro" id="IPR036526">
    <property type="entry name" value="C-N_Hydrolase_sf"/>
</dbReference>